<keyword evidence="3" id="KW-1185">Reference proteome</keyword>
<keyword evidence="1" id="KW-0812">Transmembrane</keyword>
<proteinExistence type="predicted"/>
<feature type="transmembrane region" description="Helical" evidence="1">
    <location>
        <begin position="6"/>
        <end position="38"/>
    </location>
</feature>
<reference evidence="3" key="1">
    <citation type="submission" date="2018-11" db="EMBL/GenBank/DDBJ databases">
        <title>Proposal to divide the Flavobacteriaceae and reorganize its genera based on Amino Acid Identity values calculated from whole genome sequences.</title>
        <authorList>
            <person name="Nicholson A.C."/>
            <person name="Gulvik C.A."/>
            <person name="Whitney A.M."/>
            <person name="Humrighouse B.W."/>
            <person name="Bell M."/>
            <person name="Holmes B."/>
            <person name="Steigerwalt A.G."/>
            <person name="Villarma A."/>
            <person name="Sheth M."/>
            <person name="Batra D."/>
            <person name="Pryor J."/>
            <person name="Bernardet J.-F."/>
            <person name="Hugo C."/>
            <person name="Kampfer P."/>
            <person name="Newman J."/>
            <person name="McQuiston J.R."/>
        </authorList>
    </citation>
    <scope>NUCLEOTIDE SEQUENCE [LARGE SCALE GENOMIC DNA]</scope>
    <source>
        <strain evidence="3">G0229</strain>
    </source>
</reference>
<protein>
    <submittedName>
        <fullName evidence="2">Uncharacterized protein</fullName>
    </submittedName>
</protein>
<evidence type="ECO:0000256" key="1">
    <source>
        <dbReference type="SAM" id="Phobius"/>
    </source>
</evidence>
<keyword evidence="1" id="KW-0472">Membrane</keyword>
<organism evidence="2 3">
    <name type="scientific">Chryseobacterium bernardetii</name>
    <dbReference type="NCBI Taxonomy" id="1241978"/>
    <lineage>
        <taxon>Bacteria</taxon>
        <taxon>Pseudomonadati</taxon>
        <taxon>Bacteroidota</taxon>
        <taxon>Flavobacteriia</taxon>
        <taxon>Flavobacteriales</taxon>
        <taxon>Weeksellaceae</taxon>
        <taxon>Chryseobacterium group</taxon>
        <taxon>Chryseobacterium</taxon>
    </lineage>
</organism>
<evidence type="ECO:0000313" key="2">
    <source>
        <dbReference type="EMBL" id="AZB24821.1"/>
    </source>
</evidence>
<keyword evidence="1" id="KW-1133">Transmembrane helix</keyword>
<dbReference type="Proteomes" id="UP000271193">
    <property type="component" value="Chromosome"/>
</dbReference>
<sequence length="63" mass="7544">MFYFHFLIYMITIAKVACSAMGFPLSVILSLFCIYLFFPEGRPRLEDIKQNTYIQLFTYYILK</sequence>
<accession>A0A3G6T687</accession>
<dbReference type="EMBL" id="CP033932">
    <property type="protein sequence ID" value="AZB24821.1"/>
    <property type="molecule type" value="Genomic_DNA"/>
</dbReference>
<evidence type="ECO:0000313" key="3">
    <source>
        <dbReference type="Proteomes" id="UP000271193"/>
    </source>
</evidence>
<name>A0A3G6T687_9FLAO</name>
<gene>
    <name evidence="2" type="ORF">EG339_09545</name>
</gene>
<dbReference type="KEGG" id="cben:EG339_09545"/>
<dbReference type="AlphaFoldDB" id="A0A3G6T687"/>